<comment type="caution">
    <text evidence="1">The sequence shown here is derived from an EMBL/GenBank/DDBJ whole genome shotgun (WGS) entry which is preliminary data.</text>
</comment>
<dbReference type="Proteomes" id="UP000314294">
    <property type="component" value="Unassembled WGS sequence"/>
</dbReference>
<sequence>MEAAREPEGEETRESPPRGACCRCHGNTAVHNMAASPAATRFEDLEETTVPTCWTATQSSGDGLKPRSTRRFLVFIRPVLSLNQTEVMSSFGFTQRERERERETPTDRVVGGRVHVPVELSDVILQRPVVSEGAPLRVHTHPALVSLHQVDAPYPSSVDRPSEGPDHVFTLKASGPKGKEKVKARGCFFSKLMFFSCRKSFRDSDTWSNSFGPRGRDGDKKKLENTCVGSIFIAAAALLSSERPFFISAWNRAEMSLNWSSWRRMAYRYLSTYIIKDTDRDALHYMDTKRGLQLQKTSDFSHRRVIIVRFGIQCALIGDFLLIFRPLPLELLQQSGSQQPVSHQAAGQRAVRLSRVPSCPLTFAGGQRFTAAGVTPRCSAPAALRPQRVGGGGVRGSDEAGDVSDALLNDAVEFLLGLPNQGRVWEHVHEARPADMTSHPVEGQGFVSTELTGKLTEKRQDSHQCTEAAEHVAGPQVQWNVLNHISQELEVVDVADKKHAVHLGEADEYVLKEESE</sequence>
<name>A0A4Z2GIU7_9TELE</name>
<accession>A0A4Z2GIU7</accession>
<protein>
    <submittedName>
        <fullName evidence="1">Uncharacterized protein</fullName>
    </submittedName>
</protein>
<gene>
    <name evidence="1" type="ORF">EYF80_037152</name>
</gene>
<dbReference type="AlphaFoldDB" id="A0A4Z2GIU7"/>
<evidence type="ECO:0000313" key="2">
    <source>
        <dbReference type="Proteomes" id="UP000314294"/>
    </source>
</evidence>
<evidence type="ECO:0000313" key="1">
    <source>
        <dbReference type="EMBL" id="TNN52642.1"/>
    </source>
</evidence>
<keyword evidence="2" id="KW-1185">Reference proteome</keyword>
<dbReference type="EMBL" id="SRLO01000540">
    <property type="protein sequence ID" value="TNN52642.1"/>
    <property type="molecule type" value="Genomic_DNA"/>
</dbReference>
<proteinExistence type="predicted"/>
<reference evidence="1 2" key="1">
    <citation type="submission" date="2019-03" db="EMBL/GenBank/DDBJ databases">
        <title>First draft genome of Liparis tanakae, snailfish: a comprehensive survey of snailfish specific genes.</title>
        <authorList>
            <person name="Kim W."/>
            <person name="Song I."/>
            <person name="Jeong J.-H."/>
            <person name="Kim D."/>
            <person name="Kim S."/>
            <person name="Ryu S."/>
            <person name="Song J.Y."/>
            <person name="Lee S.K."/>
        </authorList>
    </citation>
    <scope>NUCLEOTIDE SEQUENCE [LARGE SCALE GENOMIC DNA]</scope>
    <source>
        <tissue evidence="1">Muscle</tissue>
    </source>
</reference>
<organism evidence="1 2">
    <name type="scientific">Liparis tanakae</name>
    <name type="common">Tanaka's snailfish</name>
    <dbReference type="NCBI Taxonomy" id="230148"/>
    <lineage>
        <taxon>Eukaryota</taxon>
        <taxon>Metazoa</taxon>
        <taxon>Chordata</taxon>
        <taxon>Craniata</taxon>
        <taxon>Vertebrata</taxon>
        <taxon>Euteleostomi</taxon>
        <taxon>Actinopterygii</taxon>
        <taxon>Neopterygii</taxon>
        <taxon>Teleostei</taxon>
        <taxon>Neoteleostei</taxon>
        <taxon>Acanthomorphata</taxon>
        <taxon>Eupercaria</taxon>
        <taxon>Perciformes</taxon>
        <taxon>Cottioidei</taxon>
        <taxon>Cottales</taxon>
        <taxon>Liparidae</taxon>
        <taxon>Liparis</taxon>
    </lineage>
</organism>